<reference evidence="1" key="1">
    <citation type="journal article" date="2020" name="Stud. Mycol.">
        <title>101 Dothideomycetes genomes: a test case for predicting lifestyles and emergence of pathogens.</title>
        <authorList>
            <person name="Haridas S."/>
            <person name="Albert R."/>
            <person name="Binder M."/>
            <person name="Bloem J."/>
            <person name="Labutti K."/>
            <person name="Salamov A."/>
            <person name="Andreopoulos B."/>
            <person name="Baker S."/>
            <person name="Barry K."/>
            <person name="Bills G."/>
            <person name="Bluhm B."/>
            <person name="Cannon C."/>
            <person name="Castanera R."/>
            <person name="Culley D."/>
            <person name="Daum C."/>
            <person name="Ezra D."/>
            <person name="Gonzalez J."/>
            <person name="Henrissat B."/>
            <person name="Kuo A."/>
            <person name="Liang C."/>
            <person name="Lipzen A."/>
            <person name="Lutzoni F."/>
            <person name="Magnuson J."/>
            <person name="Mondo S."/>
            <person name="Nolan M."/>
            <person name="Ohm R."/>
            <person name="Pangilinan J."/>
            <person name="Park H.-J."/>
            <person name="Ramirez L."/>
            <person name="Alfaro M."/>
            <person name="Sun H."/>
            <person name="Tritt A."/>
            <person name="Yoshinaga Y."/>
            <person name="Zwiers L.-H."/>
            <person name="Turgeon B."/>
            <person name="Goodwin S."/>
            <person name="Spatafora J."/>
            <person name="Crous P."/>
            <person name="Grigoriev I."/>
        </authorList>
    </citation>
    <scope>NUCLEOTIDE SEQUENCE</scope>
    <source>
        <strain evidence="1">ATCC 16933</strain>
    </source>
</reference>
<dbReference type="EMBL" id="MU001689">
    <property type="protein sequence ID" value="KAF2454902.1"/>
    <property type="molecule type" value="Genomic_DNA"/>
</dbReference>
<name>A0A6A6NTZ3_9PEZI</name>
<keyword evidence="2" id="KW-1185">Reference proteome</keyword>
<dbReference type="Proteomes" id="UP000799766">
    <property type="component" value="Unassembled WGS sequence"/>
</dbReference>
<accession>A0A6A6NTZ3</accession>
<sequence>MCLSLGHGMQGTAGADPCSTCLSFFSSCENRPARRGLAGQNTSCPILSASDIFVKSKLGGYSCIFGCVIACASLFSCSEHVGRVPVSGLVAHSGRSPTIDSHLGQTAFGRTVSCANAAMDSKGASIVPVLGNLSGTRLVKSGAHAKSVGWR</sequence>
<evidence type="ECO:0000313" key="1">
    <source>
        <dbReference type="EMBL" id="KAF2454902.1"/>
    </source>
</evidence>
<evidence type="ECO:0000313" key="2">
    <source>
        <dbReference type="Proteomes" id="UP000799766"/>
    </source>
</evidence>
<dbReference type="AlphaFoldDB" id="A0A6A6NTZ3"/>
<protein>
    <submittedName>
        <fullName evidence="1">Uncharacterized protein</fullName>
    </submittedName>
</protein>
<proteinExistence type="predicted"/>
<gene>
    <name evidence="1" type="ORF">BDY21DRAFT_96645</name>
</gene>
<organism evidence="1 2">
    <name type="scientific">Lineolata rhizophorae</name>
    <dbReference type="NCBI Taxonomy" id="578093"/>
    <lineage>
        <taxon>Eukaryota</taxon>
        <taxon>Fungi</taxon>
        <taxon>Dikarya</taxon>
        <taxon>Ascomycota</taxon>
        <taxon>Pezizomycotina</taxon>
        <taxon>Dothideomycetes</taxon>
        <taxon>Dothideomycetes incertae sedis</taxon>
        <taxon>Lineolatales</taxon>
        <taxon>Lineolataceae</taxon>
        <taxon>Lineolata</taxon>
    </lineage>
</organism>